<organism evidence="1 2">
    <name type="scientific">Nocardioides lianchengensis</name>
    <dbReference type="NCBI Taxonomy" id="1045774"/>
    <lineage>
        <taxon>Bacteria</taxon>
        <taxon>Bacillati</taxon>
        <taxon>Actinomycetota</taxon>
        <taxon>Actinomycetes</taxon>
        <taxon>Propionibacteriales</taxon>
        <taxon>Nocardioidaceae</taxon>
        <taxon>Nocardioides</taxon>
    </lineage>
</organism>
<evidence type="ECO:0000313" key="1">
    <source>
        <dbReference type="EMBL" id="SDE13404.1"/>
    </source>
</evidence>
<evidence type="ECO:0000313" key="2">
    <source>
        <dbReference type="Proteomes" id="UP000199034"/>
    </source>
</evidence>
<dbReference type="STRING" id="1045774.SAMN05421872_11594"/>
<dbReference type="EMBL" id="FMZM01000015">
    <property type="protein sequence ID" value="SDE13404.1"/>
    <property type="molecule type" value="Genomic_DNA"/>
</dbReference>
<reference evidence="1 2" key="1">
    <citation type="submission" date="2016-10" db="EMBL/GenBank/DDBJ databases">
        <authorList>
            <person name="de Groot N.N."/>
        </authorList>
    </citation>
    <scope>NUCLEOTIDE SEQUENCE [LARGE SCALE GENOMIC DNA]</scope>
    <source>
        <strain evidence="1 2">CGMCC 4.6858</strain>
    </source>
</reference>
<accession>A0A1G7AEQ3</accession>
<proteinExistence type="predicted"/>
<sequence>MSLRELFDRLPEGWSEVAYDGRRYGVTRTVRLGGRQQSVYAEELGGTDVVSANLYLPRDGEEAFRPCEMPARKVVAFLTGLDVSTPGS</sequence>
<gene>
    <name evidence="1" type="ORF">SAMN05421872_11594</name>
</gene>
<name>A0A1G7AEQ3_9ACTN</name>
<dbReference type="OrthoDB" id="1189996at2"/>
<keyword evidence="2" id="KW-1185">Reference proteome</keyword>
<protein>
    <submittedName>
        <fullName evidence="1">Peptide-methionine (S)-S-oxide reductase</fullName>
    </submittedName>
</protein>
<dbReference type="Proteomes" id="UP000199034">
    <property type="component" value="Unassembled WGS sequence"/>
</dbReference>
<dbReference type="RefSeq" id="WP_090860593.1">
    <property type="nucleotide sequence ID" value="NZ_FMZM01000015.1"/>
</dbReference>
<dbReference type="AlphaFoldDB" id="A0A1G7AEQ3"/>